<dbReference type="InterPro" id="IPR041492">
    <property type="entry name" value="HAD_2"/>
</dbReference>
<dbReference type="GO" id="GO:0005829">
    <property type="term" value="C:cytosol"/>
    <property type="evidence" value="ECO:0007669"/>
    <property type="project" value="TreeGrafter"/>
</dbReference>
<dbReference type="Proteomes" id="UP000306509">
    <property type="component" value="Unassembled WGS sequence"/>
</dbReference>
<reference evidence="1 2" key="1">
    <citation type="journal article" date="2019" name="Anaerobe">
        <title>Detection of Robinsoniella peoriensis in multiple bone samples of a trauma patient.</title>
        <authorList>
            <person name="Schrottner P."/>
            <person name="Hartwich K."/>
            <person name="Bunk B."/>
            <person name="Schober I."/>
            <person name="Helbig S."/>
            <person name="Rudolph W.W."/>
            <person name="Gunzer F."/>
        </authorList>
    </citation>
    <scope>NUCLEOTIDE SEQUENCE [LARGE SCALE GENOMIC DNA]</scope>
    <source>
        <strain evidence="1 2">DSM 106044</strain>
    </source>
</reference>
<dbReference type="SFLD" id="SFLDS00003">
    <property type="entry name" value="Haloacid_Dehalogenase"/>
    <property type="match status" value="1"/>
</dbReference>
<evidence type="ECO:0000313" key="2">
    <source>
        <dbReference type="Proteomes" id="UP000306509"/>
    </source>
</evidence>
<dbReference type="PANTHER" id="PTHR43434">
    <property type="entry name" value="PHOSPHOGLYCOLATE PHOSPHATASE"/>
    <property type="match status" value="1"/>
</dbReference>
<keyword evidence="1" id="KW-0378">Hydrolase</keyword>
<comment type="caution">
    <text evidence="1">The sequence shown here is derived from an EMBL/GenBank/DDBJ whole genome shotgun (WGS) entry which is preliminary data.</text>
</comment>
<dbReference type="InterPro" id="IPR036412">
    <property type="entry name" value="HAD-like_sf"/>
</dbReference>
<dbReference type="CDD" id="cd04302">
    <property type="entry name" value="HAD_5NT"/>
    <property type="match status" value="1"/>
</dbReference>
<dbReference type="InterPro" id="IPR050155">
    <property type="entry name" value="HAD-like_hydrolase_sf"/>
</dbReference>
<dbReference type="GO" id="GO:0004713">
    <property type="term" value="F:protein tyrosine kinase activity"/>
    <property type="evidence" value="ECO:0007669"/>
    <property type="project" value="TreeGrafter"/>
</dbReference>
<dbReference type="InterPro" id="IPR023198">
    <property type="entry name" value="PGP-like_dom2"/>
</dbReference>
<accession>A0A4U8Q6P1</accession>
<dbReference type="Gene3D" id="3.40.50.1000">
    <property type="entry name" value="HAD superfamily/HAD-like"/>
    <property type="match status" value="1"/>
</dbReference>
<dbReference type="AlphaFoldDB" id="A0A4U8Q6P1"/>
<dbReference type="InterPro" id="IPR023214">
    <property type="entry name" value="HAD_sf"/>
</dbReference>
<dbReference type="EMBL" id="QGQD01000054">
    <property type="protein sequence ID" value="TLD00521.1"/>
    <property type="molecule type" value="Genomic_DNA"/>
</dbReference>
<keyword evidence="2" id="KW-1185">Reference proteome</keyword>
<protein>
    <submittedName>
        <fullName evidence="1">5'-nucleotidase</fullName>
        <ecNumber evidence="1">3.1.3.5</ecNumber>
    </submittedName>
</protein>
<dbReference type="Pfam" id="PF13419">
    <property type="entry name" value="HAD_2"/>
    <property type="match status" value="1"/>
</dbReference>
<dbReference type="InterPro" id="IPR006439">
    <property type="entry name" value="HAD-SF_hydro_IA"/>
</dbReference>
<organism evidence="1 2">
    <name type="scientific">Robinsoniella peoriensis</name>
    <dbReference type="NCBI Taxonomy" id="180332"/>
    <lineage>
        <taxon>Bacteria</taxon>
        <taxon>Bacillati</taxon>
        <taxon>Bacillota</taxon>
        <taxon>Clostridia</taxon>
        <taxon>Lachnospirales</taxon>
        <taxon>Lachnospiraceae</taxon>
        <taxon>Robinsoniella</taxon>
    </lineage>
</organism>
<dbReference type="EC" id="3.1.3.5" evidence="1"/>
<name>A0A4U8Q6P1_9FIRM</name>
<dbReference type="SUPFAM" id="SSF56784">
    <property type="entry name" value="HAD-like"/>
    <property type="match status" value="1"/>
</dbReference>
<dbReference type="PANTHER" id="PTHR43434:SF20">
    <property type="entry name" value="5'-NUCLEOTIDASE"/>
    <property type="match status" value="1"/>
</dbReference>
<dbReference type="NCBIfam" id="TIGR01549">
    <property type="entry name" value="HAD-SF-IA-v1"/>
    <property type="match status" value="1"/>
</dbReference>
<gene>
    <name evidence="1" type="ORF">DSM106044_02654</name>
</gene>
<dbReference type="SFLD" id="SFLDG01135">
    <property type="entry name" value="C1.5.6:_HAD__Beta-PGM__Phospha"/>
    <property type="match status" value="1"/>
</dbReference>
<dbReference type="STRING" id="180332.GCA_000797495_01375"/>
<dbReference type="Gene3D" id="1.10.150.240">
    <property type="entry name" value="Putative phosphatase, domain 2"/>
    <property type="match status" value="1"/>
</dbReference>
<proteinExistence type="predicted"/>
<sequence length="216" mass="24784">MNKNYMLFDLDGTLTDPQEGITNSVAYALEQYGIHIEEKAELNKFIGPPLKDSFMEYYGFSDEQAEEAVWKYREYFNEDGIFENKVYPGIPEMLQHLKEQGKVLIVATSKPTVYAKRILERFELIKYFDDVQGSELDGRRTKKDEVISYALDQNHISDKNRVVMIGDREHDMIGAKKCGLESIGVLFGYGTREELEKSGADKIAVSVQMLEKLLTE</sequence>
<dbReference type="SFLD" id="SFLDG01129">
    <property type="entry name" value="C1.5:_HAD__Beta-PGM__Phosphata"/>
    <property type="match status" value="1"/>
</dbReference>
<evidence type="ECO:0000313" key="1">
    <source>
        <dbReference type="EMBL" id="TLD00521.1"/>
    </source>
</evidence>
<dbReference type="FunFam" id="3.40.50.1000:FF:000022">
    <property type="entry name" value="Phosphoglycolate phosphatase"/>
    <property type="match status" value="1"/>
</dbReference>
<dbReference type="GO" id="GO:0008253">
    <property type="term" value="F:5'-nucleotidase activity"/>
    <property type="evidence" value="ECO:0007669"/>
    <property type="project" value="UniProtKB-EC"/>
</dbReference>